<dbReference type="Proteomes" id="UP000188912">
    <property type="component" value="Chromosome"/>
</dbReference>
<evidence type="ECO:0000256" key="11">
    <source>
        <dbReference type="RuleBase" id="RU003357"/>
    </source>
</evidence>
<dbReference type="InterPro" id="IPR000531">
    <property type="entry name" value="Beta-barrel_TonB"/>
</dbReference>
<evidence type="ECO:0000256" key="4">
    <source>
        <dbReference type="ARBA" id="ARBA00022692"/>
    </source>
</evidence>
<dbReference type="GO" id="GO:0015344">
    <property type="term" value="F:siderophore uptake transmembrane transporter activity"/>
    <property type="evidence" value="ECO:0007669"/>
    <property type="project" value="TreeGrafter"/>
</dbReference>
<evidence type="ECO:0000256" key="2">
    <source>
        <dbReference type="ARBA" id="ARBA00022448"/>
    </source>
</evidence>
<evidence type="ECO:0000313" key="15">
    <source>
        <dbReference type="EMBL" id="AQS41103.1"/>
    </source>
</evidence>
<dbReference type="Gene3D" id="2.40.170.20">
    <property type="entry name" value="TonB-dependent receptor, beta-barrel domain"/>
    <property type="match status" value="1"/>
</dbReference>
<dbReference type="GO" id="GO:0009279">
    <property type="term" value="C:cell outer membrane"/>
    <property type="evidence" value="ECO:0007669"/>
    <property type="project" value="UniProtKB-SubCell"/>
</dbReference>
<dbReference type="InterPro" id="IPR039426">
    <property type="entry name" value="TonB-dep_rcpt-like"/>
</dbReference>
<proteinExistence type="inferred from homology"/>
<dbReference type="Gene3D" id="2.170.130.10">
    <property type="entry name" value="TonB-dependent receptor, plug domain"/>
    <property type="match status" value="1"/>
</dbReference>
<evidence type="ECO:0000313" key="16">
    <source>
        <dbReference type="Proteomes" id="UP000188912"/>
    </source>
</evidence>
<evidence type="ECO:0000259" key="13">
    <source>
        <dbReference type="Pfam" id="PF00593"/>
    </source>
</evidence>
<evidence type="ECO:0000256" key="6">
    <source>
        <dbReference type="ARBA" id="ARBA00023065"/>
    </source>
</evidence>
<feature type="chain" id="PRO_5013138039" evidence="12">
    <location>
        <begin position="36"/>
        <end position="726"/>
    </location>
</feature>
<comment type="similarity">
    <text evidence="10 11">Belongs to the TonB-dependent receptor family.</text>
</comment>
<organism evidence="15 16">
    <name type="scientific">Candidatus Tokpelaia hoelldobleri</name>
    <dbReference type="NCBI Taxonomy" id="1902579"/>
    <lineage>
        <taxon>Bacteria</taxon>
        <taxon>Pseudomonadati</taxon>
        <taxon>Pseudomonadota</taxon>
        <taxon>Alphaproteobacteria</taxon>
        <taxon>Hyphomicrobiales</taxon>
        <taxon>Candidatus Tokpelaia</taxon>
    </lineage>
</organism>
<keyword evidence="2 10" id="KW-0813">Transport</keyword>
<gene>
    <name evidence="15" type="ORF">BHV28_03900</name>
</gene>
<dbReference type="Pfam" id="PF07715">
    <property type="entry name" value="Plug"/>
    <property type="match status" value="1"/>
</dbReference>
<dbReference type="KEGG" id="thd:BHV28_03900"/>
<reference evidence="15 16" key="1">
    <citation type="journal article" date="2010" name="Science">
        <title>Genomic comparison of the ants Camponotus floridanus and Harpegnathos saltator.</title>
        <authorList>
            <person name="Bonasio R."/>
            <person name="Zhang G."/>
            <person name="Ye C."/>
            <person name="Mutti N.S."/>
            <person name="Fang X."/>
            <person name="Qin N."/>
            <person name="Donahue G."/>
            <person name="Yang P."/>
            <person name="Li Q."/>
            <person name="Li C."/>
            <person name="Zhang P."/>
            <person name="Huang Z."/>
            <person name="Berger S.L."/>
            <person name="Reinberg D."/>
            <person name="Wang J."/>
            <person name="Liebig J."/>
        </authorList>
    </citation>
    <scope>NUCLEOTIDE SEQUENCE [LARGE SCALE GENOMIC DNA]</scope>
    <source>
        <strain evidence="15 16">Hsal</strain>
    </source>
</reference>
<dbReference type="PANTHER" id="PTHR30069:SF53">
    <property type="entry name" value="COLICIN I RECEPTOR-RELATED"/>
    <property type="match status" value="1"/>
</dbReference>
<keyword evidence="8 10" id="KW-0472">Membrane</keyword>
<feature type="domain" description="TonB-dependent receptor plug" evidence="14">
    <location>
        <begin position="73"/>
        <end position="183"/>
    </location>
</feature>
<feature type="signal peptide" evidence="12">
    <location>
        <begin position="1"/>
        <end position="35"/>
    </location>
</feature>
<dbReference type="InterPro" id="IPR012910">
    <property type="entry name" value="Plug_dom"/>
</dbReference>
<accession>A0A1U9JTC1</accession>
<dbReference type="CDD" id="cd01347">
    <property type="entry name" value="ligand_gated_channel"/>
    <property type="match status" value="1"/>
</dbReference>
<evidence type="ECO:0000259" key="14">
    <source>
        <dbReference type="Pfam" id="PF07715"/>
    </source>
</evidence>
<dbReference type="PANTHER" id="PTHR30069">
    <property type="entry name" value="TONB-DEPENDENT OUTER MEMBRANE RECEPTOR"/>
    <property type="match status" value="1"/>
</dbReference>
<dbReference type="InterPro" id="IPR036942">
    <property type="entry name" value="Beta-barrel_TonB_sf"/>
</dbReference>
<keyword evidence="7 11" id="KW-0798">TonB box</keyword>
<feature type="domain" description="TonB-dependent receptor-like beta-barrel" evidence="13">
    <location>
        <begin position="269"/>
        <end position="699"/>
    </location>
</feature>
<evidence type="ECO:0000256" key="5">
    <source>
        <dbReference type="ARBA" id="ARBA00022729"/>
    </source>
</evidence>
<keyword evidence="16" id="KW-1185">Reference proteome</keyword>
<sequence length="726" mass="80389">MAIMPDTIRTHSKPVLLATALALCASPLISTPALAQNADNPASEKQAQKTGTVTDNTLLDTVVITATGFEQTVKDAPASISVIPRAELEKSPFRDLTDTLRTVQGVAVTGGASTQDIYIRGLPGAYTLILVDGKRQSTRDARTNSTISGFEQSFIPPAAAIERIEVVRGPMSSLYGSDAMGGVINIITRKVPEKWTGSFTVDGTANQHSRYGNTLQGSTYLAGPLVNDVIGMQLWGRGLNRQEDRIISGTPEKKEVDVTGRITITPNENNDFVFEAGHTRLRRFANNGDTLEAGAKDNHNINNRDHWSMSYTGRFDWTTAEFSVLQEIAQRKNYGWIAGTESKPAHYGFNLREPKIRNTVYDGKFTTPFELYGNHTLVTGGQYIDSRLTDQNPGMRNEVNEKFGIDQWALFGEDEWWLSDDFALTGGIRMDHHEVYGSHWSPRGYAVWHATGNVTLKGGVSTGFRAPEIRSIAPGYAYTTGGGGCYYGKNPPSGRNRCGVIVSSPGLQAEKSTSYEFTALWDNLDNLQLGATYFYTDFKDKITNRQVIDADGNQVEWNVNPNYVLWESLNIDKAVMQGVELTGTWRATETLTFRANYTYTDSEQKTGDYRGLPLARTPEHMANIRADWQTPVENLSAWGAASYHGKETNAGLRIGSTGKPITRDGKVVARQYDDYFTFDIGATYNINDNLRMNAAVYNLFDKRIGVDQFNDVVEGRRFWLSLTATF</sequence>
<keyword evidence="15" id="KW-0675">Receptor</keyword>
<keyword evidence="6" id="KW-0406">Ion transport</keyword>
<keyword evidence="3 10" id="KW-1134">Transmembrane beta strand</keyword>
<name>A0A1U9JTC1_9HYPH</name>
<keyword evidence="5 12" id="KW-0732">Signal</keyword>
<dbReference type="STRING" id="1902579.BHV28_03900"/>
<evidence type="ECO:0000256" key="1">
    <source>
        <dbReference type="ARBA" id="ARBA00004571"/>
    </source>
</evidence>
<dbReference type="GO" id="GO:0044718">
    <property type="term" value="P:siderophore transmembrane transport"/>
    <property type="evidence" value="ECO:0007669"/>
    <property type="project" value="TreeGrafter"/>
</dbReference>
<dbReference type="EMBL" id="CP017315">
    <property type="protein sequence ID" value="AQS41103.1"/>
    <property type="molecule type" value="Genomic_DNA"/>
</dbReference>
<protein>
    <submittedName>
        <fullName evidence="15">TonB-dependent receptor</fullName>
    </submittedName>
</protein>
<evidence type="ECO:0000256" key="10">
    <source>
        <dbReference type="PROSITE-ProRule" id="PRU01360"/>
    </source>
</evidence>
<evidence type="ECO:0000256" key="3">
    <source>
        <dbReference type="ARBA" id="ARBA00022452"/>
    </source>
</evidence>
<dbReference type="InterPro" id="IPR037066">
    <property type="entry name" value="Plug_dom_sf"/>
</dbReference>
<dbReference type="PROSITE" id="PS52016">
    <property type="entry name" value="TONB_DEPENDENT_REC_3"/>
    <property type="match status" value="1"/>
</dbReference>
<keyword evidence="9 10" id="KW-0998">Cell outer membrane</keyword>
<evidence type="ECO:0000256" key="8">
    <source>
        <dbReference type="ARBA" id="ARBA00023136"/>
    </source>
</evidence>
<reference evidence="15 16" key="2">
    <citation type="journal article" date="2016" name="Sci. Rep.">
        <title>The genome of Rhizobiales bacteria in predatory ants reveals urease gene functions but no genes for nitrogen fixation.</title>
        <authorList>
            <person name="Neuvonen M.M."/>
            <person name="Tamarit D."/>
            <person name="Naslund K."/>
            <person name="Liebig J."/>
            <person name="Feldhaar H."/>
            <person name="Moran N.A."/>
            <person name="Guy L."/>
            <person name="Andersson S.G."/>
        </authorList>
    </citation>
    <scope>NUCLEOTIDE SEQUENCE [LARGE SCALE GENOMIC DNA]</scope>
    <source>
        <strain evidence="15 16">Hsal</strain>
    </source>
</reference>
<dbReference type="SUPFAM" id="SSF56935">
    <property type="entry name" value="Porins"/>
    <property type="match status" value="1"/>
</dbReference>
<evidence type="ECO:0000256" key="9">
    <source>
        <dbReference type="ARBA" id="ARBA00023237"/>
    </source>
</evidence>
<comment type="subcellular location">
    <subcellularLocation>
        <location evidence="1 10">Cell outer membrane</location>
        <topology evidence="1 10">Multi-pass membrane protein</topology>
    </subcellularLocation>
</comment>
<evidence type="ECO:0000256" key="12">
    <source>
        <dbReference type="SAM" id="SignalP"/>
    </source>
</evidence>
<dbReference type="Pfam" id="PF00593">
    <property type="entry name" value="TonB_dep_Rec_b-barrel"/>
    <property type="match status" value="1"/>
</dbReference>
<dbReference type="AlphaFoldDB" id="A0A1U9JTC1"/>
<evidence type="ECO:0000256" key="7">
    <source>
        <dbReference type="ARBA" id="ARBA00023077"/>
    </source>
</evidence>
<keyword evidence="4 10" id="KW-0812">Transmembrane</keyword>